<dbReference type="PANTHER" id="PTHR12395:SF9">
    <property type="entry name" value="DECAPPING AND EXORIBONUCLEASE PROTEIN"/>
    <property type="match status" value="1"/>
</dbReference>
<dbReference type="EMBL" id="GAKP01000030">
    <property type="protein sequence ID" value="JAC58922.1"/>
    <property type="molecule type" value="Transcribed_RNA"/>
</dbReference>
<name>A0A034WX41_BACDO</name>
<dbReference type="GO" id="GO:0004518">
    <property type="term" value="F:nuclease activity"/>
    <property type="evidence" value="ECO:0007669"/>
    <property type="project" value="UniProtKB-KW"/>
</dbReference>
<sequence>KKRVKQKFGNSNVQTEIIEHEDRPGRTLKYFKAPNKEAYPLRINTKKHTQAHGISQVNCMRMLEKFVIEKDIYNTKKRNGDKRLKVITRRHVLMRILTAPFFIIETPIIVIRHKHIIYMSVVKKITPTSALGKMHHEFADYCETTTNPADEVQDNEKGFFIYSAKFGNLDLLYSAEASAVISDEEVEQGTNIVELNSCCFISVNIISERKFAYWMKTTSVFKWWCKAYLSNVEKFFIGFENDHGVINQ</sequence>
<keyword evidence="2" id="KW-0540">Nuclease</keyword>
<dbReference type="GO" id="GO:0005634">
    <property type="term" value="C:nucleus"/>
    <property type="evidence" value="ECO:0007669"/>
    <property type="project" value="UniProtKB-SubCell"/>
</dbReference>
<evidence type="ECO:0000259" key="4">
    <source>
        <dbReference type="Pfam" id="PF08652"/>
    </source>
</evidence>
<dbReference type="EC" id="3.6.1.-" evidence="2"/>
<keyword evidence="3" id="KW-0812">Transmembrane</keyword>
<dbReference type="InterPro" id="IPR039039">
    <property type="entry name" value="RAI1-like_fam"/>
</dbReference>
<feature type="transmembrane region" description="Helical" evidence="3">
    <location>
        <begin position="92"/>
        <end position="111"/>
    </location>
</feature>
<dbReference type="GO" id="GO:0003723">
    <property type="term" value="F:RNA binding"/>
    <property type="evidence" value="ECO:0007669"/>
    <property type="project" value="UniProtKB-KW"/>
</dbReference>
<keyword evidence="2" id="KW-0547">Nucleotide-binding</keyword>
<keyword evidence="2" id="KW-0694">RNA-binding</keyword>
<dbReference type="PANTHER" id="PTHR12395">
    <property type="entry name" value="DOM-3 RELATED"/>
    <property type="match status" value="1"/>
</dbReference>
<evidence type="ECO:0000256" key="3">
    <source>
        <dbReference type="SAM" id="Phobius"/>
    </source>
</evidence>
<feature type="non-terminal residue" evidence="5">
    <location>
        <position position="248"/>
    </location>
</feature>
<reference evidence="5" key="1">
    <citation type="journal article" date="2014" name="BMC Genomics">
        <title>Characterizing the developmental transcriptome of the oriental fruit fly, Bactrocera dorsalis (Diptera: Tephritidae) through comparative genomic analysis with Drosophila melanogaster utilizing modENCODE datasets.</title>
        <authorList>
            <person name="Geib S.M."/>
            <person name="Calla B."/>
            <person name="Hall B."/>
            <person name="Hou S."/>
            <person name="Manoukis N.C."/>
        </authorList>
    </citation>
    <scope>NUCLEOTIDE SEQUENCE</scope>
    <source>
        <strain evidence="5">Punador</strain>
    </source>
</reference>
<organism evidence="5">
    <name type="scientific">Bactrocera dorsalis</name>
    <name type="common">Oriental fruit fly</name>
    <name type="synonym">Dacus dorsalis</name>
    <dbReference type="NCBI Taxonomy" id="27457"/>
    <lineage>
        <taxon>Eukaryota</taxon>
        <taxon>Metazoa</taxon>
        <taxon>Ecdysozoa</taxon>
        <taxon>Arthropoda</taxon>
        <taxon>Hexapoda</taxon>
        <taxon>Insecta</taxon>
        <taxon>Pterygota</taxon>
        <taxon>Neoptera</taxon>
        <taxon>Endopterygota</taxon>
        <taxon>Diptera</taxon>
        <taxon>Brachycera</taxon>
        <taxon>Muscomorpha</taxon>
        <taxon>Tephritoidea</taxon>
        <taxon>Tephritidae</taxon>
        <taxon>Bactrocera</taxon>
        <taxon>Bactrocera</taxon>
    </lineage>
</organism>
<dbReference type="Pfam" id="PF08652">
    <property type="entry name" value="RAI1"/>
    <property type="match status" value="1"/>
</dbReference>
<keyword evidence="2" id="KW-0539">Nucleus</keyword>
<keyword evidence="3" id="KW-0472">Membrane</keyword>
<dbReference type="OrthoDB" id="8047826at2759"/>
<dbReference type="InterPro" id="IPR013961">
    <property type="entry name" value="RAI1"/>
</dbReference>
<dbReference type="GO" id="GO:0016787">
    <property type="term" value="F:hydrolase activity"/>
    <property type="evidence" value="ECO:0007669"/>
    <property type="project" value="UniProtKB-KW"/>
</dbReference>
<keyword evidence="3" id="KW-1133">Transmembrane helix</keyword>
<keyword evidence="2" id="KW-0479">Metal-binding</keyword>
<comment type="similarity">
    <text evidence="1 2">Belongs to the DXO/Dom3Z family.</text>
</comment>
<dbReference type="GO" id="GO:0110155">
    <property type="term" value="P:NAD-cap decapping"/>
    <property type="evidence" value="ECO:0007669"/>
    <property type="project" value="TreeGrafter"/>
</dbReference>
<comment type="function">
    <text evidence="2">Decapping enzyme for NAD-capped RNAs: specifically hydrolyzes the nicotinamide adenine dinucleotide (NAD) cap from a subset of RNAs by removing the entire NAD moiety from the 5'-end of an NAD-capped RNA.</text>
</comment>
<evidence type="ECO:0000256" key="1">
    <source>
        <dbReference type="ARBA" id="ARBA00006562"/>
    </source>
</evidence>
<dbReference type="GO" id="GO:0005829">
    <property type="term" value="C:cytosol"/>
    <property type="evidence" value="ECO:0007669"/>
    <property type="project" value="TreeGrafter"/>
</dbReference>
<comment type="subcellular location">
    <subcellularLocation>
        <location evidence="2">Nucleus</location>
    </subcellularLocation>
</comment>
<dbReference type="GO" id="GO:0046872">
    <property type="term" value="F:metal ion binding"/>
    <property type="evidence" value="ECO:0007669"/>
    <property type="project" value="UniProtKB-KW"/>
</dbReference>
<accession>A0A034WX41</accession>
<feature type="non-terminal residue" evidence="5">
    <location>
        <position position="1"/>
    </location>
</feature>
<evidence type="ECO:0000313" key="5">
    <source>
        <dbReference type="EMBL" id="JAC58922.1"/>
    </source>
</evidence>
<dbReference type="AlphaFoldDB" id="A0A034WX41"/>
<dbReference type="GO" id="GO:0000956">
    <property type="term" value="P:nuclear-transcribed mRNA catabolic process"/>
    <property type="evidence" value="ECO:0007669"/>
    <property type="project" value="TreeGrafter"/>
</dbReference>
<comment type="cofactor">
    <cofactor evidence="2">
        <name>a divalent metal cation</name>
        <dbReference type="ChEBI" id="CHEBI:60240"/>
    </cofactor>
</comment>
<protein>
    <recommendedName>
        <fullName evidence="2">Decapping nuclease</fullName>
        <ecNumber evidence="2">3.6.1.-</ecNumber>
    </recommendedName>
</protein>
<proteinExistence type="inferred from homology"/>
<evidence type="ECO:0000256" key="2">
    <source>
        <dbReference type="RuleBase" id="RU367113"/>
    </source>
</evidence>
<dbReference type="GO" id="GO:0000166">
    <property type="term" value="F:nucleotide binding"/>
    <property type="evidence" value="ECO:0007669"/>
    <property type="project" value="UniProtKB-KW"/>
</dbReference>
<keyword evidence="2" id="KW-0378">Hydrolase</keyword>
<feature type="domain" description="RAI1-like" evidence="4">
    <location>
        <begin position="26"/>
        <end position="247"/>
    </location>
</feature>